<dbReference type="OrthoDB" id="3762657at2759"/>
<keyword evidence="2" id="KW-1185">Reference proteome</keyword>
<accession>A0A8H4EP55</accession>
<proteinExistence type="predicted"/>
<name>A0A8H4EP55_GIGMA</name>
<protein>
    <submittedName>
        <fullName evidence="1">Uncharacterized protein</fullName>
    </submittedName>
</protein>
<reference evidence="1 2" key="1">
    <citation type="journal article" date="2019" name="Environ. Microbiol.">
        <title>At the nexus of three kingdoms: the genome of the mycorrhizal fungus Gigaspora margarita provides insights into plant, endobacterial and fungal interactions.</title>
        <authorList>
            <person name="Venice F."/>
            <person name="Ghignone S."/>
            <person name="Salvioli di Fossalunga A."/>
            <person name="Amselem J."/>
            <person name="Novero M."/>
            <person name="Xianan X."/>
            <person name="Sedzielewska Toro K."/>
            <person name="Morin E."/>
            <person name="Lipzen A."/>
            <person name="Grigoriev I.V."/>
            <person name="Henrissat B."/>
            <person name="Martin F.M."/>
            <person name="Bonfante P."/>
        </authorList>
    </citation>
    <scope>NUCLEOTIDE SEQUENCE [LARGE SCALE GENOMIC DNA]</scope>
    <source>
        <strain evidence="1 2">BEG34</strain>
    </source>
</reference>
<dbReference type="Proteomes" id="UP000439903">
    <property type="component" value="Unassembled WGS sequence"/>
</dbReference>
<gene>
    <name evidence="1" type="ORF">F8M41_013482</name>
</gene>
<dbReference type="AlphaFoldDB" id="A0A8H4EP55"/>
<organism evidence="1 2">
    <name type="scientific">Gigaspora margarita</name>
    <dbReference type="NCBI Taxonomy" id="4874"/>
    <lineage>
        <taxon>Eukaryota</taxon>
        <taxon>Fungi</taxon>
        <taxon>Fungi incertae sedis</taxon>
        <taxon>Mucoromycota</taxon>
        <taxon>Glomeromycotina</taxon>
        <taxon>Glomeromycetes</taxon>
        <taxon>Diversisporales</taxon>
        <taxon>Gigasporaceae</taxon>
        <taxon>Gigaspora</taxon>
    </lineage>
</organism>
<comment type="caution">
    <text evidence="1">The sequence shown here is derived from an EMBL/GenBank/DDBJ whole genome shotgun (WGS) entry which is preliminary data.</text>
</comment>
<dbReference type="EMBL" id="WTPW01000275">
    <property type="protein sequence ID" value="KAF0527753.1"/>
    <property type="molecule type" value="Genomic_DNA"/>
</dbReference>
<sequence length="90" mass="9941">MINSISVHGIQHQPHILIGQMNSAHLDKIDFGLIPIVGDVKLEPSIRNTDSEKYLELFIDDDIAVSHNGVHLCGSGYFSHVKCGYVKSLN</sequence>
<evidence type="ECO:0000313" key="2">
    <source>
        <dbReference type="Proteomes" id="UP000439903"/>
    </source>
</evidence>
<evidence type="ECO:0000313" key="1">
    <source>
        <dbReference type="EMBL" id="KAF0527753.1"/>
    </source>
</evidence>